<proteinExistence type="predicted"/>
<sequence>MCKWDIFQFKCDCVTVLLKEHCHQHRLKQTADCNAIQQLREEWVYPQDRVCKNCVGREEQCANGPFLKWPDIHKRIYDEAKSLANKGRFPKEL</sequence>
<dbReference type="Proteomes" id="UP001489902">
    <property type="component" value="Chromosome 1"/>
</dbReference>
<gene>
    <name evidence="1" type="ORF">QYS62_002855</name>
</gene>
<evidence type="ECO:0000313" key="2">
    <source>
        <dbReference type="Proteomes" id="UP001489902"/>
    </source>
</evidence>
<organism evidence="1 2">
    <name type="scientific">Fusarium acuminatum</name>
    <dbReference type="NCBI Taxonomy" id="5515"/>
    <lineage>
        <taxon>Eukaryota</taxon>
        <taxon>Fungi</taxon>
        <taxon>Dikarya</taxon>
        <taxon>Ascomycota</taxon>
        <taxon>Pezizomycotina</taxon>
        <taxon>Sordariomycetes</taxon>
        <taxon>Hypocreomycetidae</taxon>
        <taxon>Hypocreales</taxon>
        <taxon>Nectriaceae</taxon>
        <taxon>Fusarium</taxon>
        <taxon>Fusarium tricinctum species complex</taxon>
    </lineage>
</organism>
<name>A0ABZ2WNR3_9HYPO</name>
<reference evidence="1 2" key="1">
    <citation type="submission" date="2024-04" db="EMBL/GenBank/DDBJ databases">
        <title>Complete genome sequence of Fusarium acuminatum.</title>
        <authorList>
            <person name="Lan B."/>
        </authorList>
    </citation>
    <scope>NUCLEOTIDE SEQUENCE [LARGE SCALE GENOMIC DNA]</scope>
    <source>
        <strain evidence="1">1A</strain>
    </source>
</reference>
<dbReference type="EMBL" id="CP151260">
    <property type="protein sequence ID" value="WZH41895.1"/>
    <property type="molecule type" value="Genomic_DNA"/>
</dbReference>
<accession>A0ABZ2WNR3</accession>
<evidence type="ECO:0000313" key="1">
    <source>
        <dbReference type="EMBL" id="WZH41895.1"/>
    </source>
</evidence>
<keyword evidence="2" id="KW-1185">Reference proteome</keyword>
<protein>
    <submittedName>
        <fullName evidence="1">Uncharacterized protein</fullName>
    </submittedName>
</protein>